<dbReference type="AlphaFoldDB" id="A0AAE1EZB0"/>
<organism evidence="1 2">
    <name type="scientific">Petrolisthes cinctipes</name>
    <name type="common">Flat porcelain crab</name>
    <dbReference type="NCBI Taxonomy" id="88211"/>
    <lineage>
        <taxon>Eukaryota</taxon>
        <taxon>Metazoa</taxon>
        <taxon>Ecdysozoa</taxon>
        <taxon>Arthropoda</taxon>
        <taxon>Crustacea</taxon>
        <taxon>Multicrustacea</taxon>
        <taxon>Malacostraca</taxon>
        <taxon>Eumalacostraca</taxon>
        <taxon>Eucarida</taxon>
        <taxon>Decapoda</taxon>
        <taxon>Pleocyemata</taxon>
        <taxon>Anomura</taxon>
        <taxon>Galatheoidea</taxon>
        <taxon>Porcellanidae</taxon>
        <taxon>Petrolisthes</taxon>
    </lineage>
</organism>
<evidence type="ECO:0000313" key="1">
    <source>
        <dbReference type="EMBL" id="KAK3864372.1"/>
    </source>
</evidence>
<accession>A0AAE1EZB0</accession>
<comment type="caution">
    <text evidence="1">The sequence shown here is derived from an EMBL/GenBank/DDBJ whole genome shotgun (WGS) entry which is preliminary data.</text>
</comment>
<sequence length="149" mass="16370">MHEHWTRRDKGLLASYGIVQKKMYDPSCRYKPVGRVWHYGINFLVFTSHTSSSTVSPHMLLLTSQFSHIPSTSQQALLPFMSCRTDGKQRSSSQSSVLPTTSRAVAAAAAAAAAAPAPALLSLHHLILRHHSSLASPATHFARHPRHPL</sequence>
<proteinExistence type="predicted"/>
<evidence type="ECO:0000313" key="2">
    <source>
        <dbReference type="Proteomes" id="UP001286313"/>
    </source>
</evidence>
<reference evidence="1" key="1">
    <citation type="submission" date="2023-10" db="EMBL/GenBank/DDBJ databases">
        <title>Genome assemblies of two species of porcelain crab, Petrolisthes cinctipes and Petrolisthes manimaculis (Anomura: Porcellanidae).</title>
        <authorList>
            <person name="Angst P."/>
        </authorList>
    </citation>
    <scope>NUCLEOTIDE SEQUENCE</scope>
    <source>
        <strain evidence="1">PB745_01</strain>
        <tissue evidence="1">Gill</tissue>
    </source>
</reference>
<keyword evidence="2" id="KW-1185">Reference proteome</keyword>
<name>A0AAE1EZB0_PETCI</name>
<dbReference type="EMBL" id="JAWQEG010003808">
    <property type="protein sequence ID" value="KAK3864372.1"/>
    <property type="molecule type" value="Genomic_DNA"/>
</dbReference>
<dbReference type="Proteomes" id="UP001286313">
    <property type="component" value="Unassembled WGS sequence"/>
</dbReference>
<protein>
    <submittedName>
        <fullName evidence="1">Uncharacterized protein</fullName>
    </submittedName>
</protein>
<gene>
    <name evidence="1" type="ORF">Pcinc_029937</name>
</gene>